<gene>
    <name evidence="1" type="ORF">MRB53_013615</name>
</gene>
<keyword evidence="2" id="KW-1185">Reference proteome</keyword>
<accession>A0ACC2K8Y0</accession>
<evidence type="ECO:0000313" key="1">
    <source>
        <dbReference type="EMBL" id="KAJ8617429.1"/>
    </source>
</evidence>
<evidence type="ECO:0000313" key="2">
    <source>
        <dbReference type="Proteomes" id="UP001234297"/>
    </source>
</evidence>
<dbReference type="EMBL" id="CM056812">
    <property type="protein sequence ID" value="KAJ8617429.1"/>
    <property type="molecule type" value="Genomic_DNA"/>
</dbReference>
<reference evidence="1 2" key="1">
    <citation type="journal article" date="2022" name="Hortic Res">
        <title>A haplotype resolved chromosomal level avocado genome allows analysis of novel avocado genes.</title>
        <authorList>
            <person name="Nath O."/>
            <person name="Fletcher S.J."/>
            <person name="Hayward A."/>
            <person name="Shaw L.M."/>
            <person name="Masouleh A.K."/>
            <person name="Furtado A."/>
            <person name="Henry R.J."/>
            <person name="Mitter N."/>
        </authorList>
    </citation>
    <scope>NUCLEOTIDE SEQUENCE [LARGE SCALE GENOMIC DNA]</scope>
    <source>
        <strain evidence="2">cv. Hass</strain>
    </source>
</reference>
<organism evidence="1 2">
    <name type="scientific">Persea americana</name>
    <name type="common">Avocado</name>
    <dbReference type="NCBI Taxonomy" id="3435"/>
    <lineage>
        <taxon>Eukaryota</taxon>
        <taxon>Viridiplantae</taxon>
        <taxon>Streptophyta</taxon>
        <taxon>Embryophyta</taxon>
        <taxon>Tracheophyta</taxon>
        <taxon>Spermatophyta</taxon>
        <taxon>Magnoliopsida</taxon>
        <taxon>Magnoliidae</taxon>
        <taxon>Laurales</taxon>
        <taxon>Lauraceae</taxon>
        <taxon>Persea</taxon>
    </lineage>
</organism>
<comment type="caution">
    <text evidence="1">The sequence shown here is derived from an EMBL/GenBank/DDBJ whole genome shotgun (WGS) entry which is preliminary data.</text>
</comment>
<dbReference type="Proteomes" id="UP001234297">
    <property type="component" value="Chromosome 4"/>
</dbReference>
<sequence>MPSSLPLQAIDSFLCLRLQLFPQPARTSPEKMLLSPPAPSLPPTEKPISPSRNYEERRKPSSHVRANTSSISLAIDCQPGNCERERSASLWEGEMGMEGRATSSPATSGLDVERARDKGRGENRSPREGEKKVEELCLLRLGLFN</sequence>
<name>A0ACC2K8Y0_PERAE</name>
<proteinExistence type="predicted"/>
<protein>
    <submittedName>
        <fullName evidence="1">Uncharacterized protein</fullName>
    </submittedName>
</protein>